<feature type="coiled-coil region" evidence="1">
    <location>
        <begin position="243"/>
        <end position="303"/>
    </location>
</feature>
<reference evidence="3 4" key="1">
    <citation type="journal article" date="2013" name="Curr. Biol.">
        <title>The Genome of the Foraminiferan Reticulomyxa filosa.</title>
        <authorList>
            <person name="Glockner G."/>
            <person name="Hulsmann N."/>
            <person name="Schleicher M."/>
            <person name="Noegel A.A."/>
            <person name="Eichinger L."/>
            <person name="Gallinger C."/>
            <person name="Pawlowski J."/>
            <person name="Sierra R."/>
            <person name="Euteneuer U."/>
            <person name="Pillet L."/>
            <person name="Moustafa A."/>
            <person name="Platzer M."/>
            <person name="Groth M."/>
            <person name="Szafranski K."/>
            <person name="Schliwa M."/>
        </authorList>
    </citation>
    <scope>NUCLEOTIDE SEQUENCE [LARGE SCALE GENOMIC DNA]</scope>
</reference>
<evidence type="ECO:0000313" key="3">
    <source>
        <dbReference type="EMBL" id="ETO23893.1"/>
    </source>
</evidence>
<name>X6NDE7_RETFI</name>
<dbReference type="AlphaFoldDB" id="X6NDE7"/>
<feature type="region of interest" description="Disordered" evidence="2">
    <location>
        <begin position="348"/>
        <end position="379"/>
    </location>
</feature>
<accession>X6NDE7</accession>
<gene>
    <name evidence="3" type="ORF">RFI_13267</name>
</gene>
<protein>
    <submittedName>
        <fullName evidence="3">Uncharacterized protein</fullName>
    </submittedName>
</protein>
<feature type="coiled-coil region" evidence="1">
    <location>
        <begin position="36"/>
        <end position="133"/>
    </location>
</feature>
<evidence type="ECO:0000256" key="2">
    <source>
        <dbReference type="SAM" id="MobiDB-lite"/>
    </source>
</evidence>
<feature type="region of interest" description="Disordered" evidence="2">
    <location>
        <begin position="489"/>
        <end position="518"/>
    </location>
</feature>
<feature type="compositionally biased region" description="Basic and acidic residues" evidence="2">
    <location>
        <begin position="204"/>
        <end position="216"/>
    </location>
</feature>
<dbReference type="EMBL" id="ASPP01009619">
    <property type="protein sequence ID" value="ETO23893.1"/>
    <property type="molecule type" value="Genomic_DNA"/>
</dbReference>
<organism evidence="3 4">
    <name type="scientific">Reticulomyxa filosa</name>
    <dbReference type="NCBI Taxonomy" id="46433"/>
    <lineage>
        <taxon>Eukaryota</taxon>
        <taxon>Sar</taxon>
        <taxon>Rhizaria</taxon>
        <taxon>Retaria</taxon>
        <taxon>Foraminifera</taxon>
        <taxon>Monothalamids</taxon>
        <taxon>Reticulomyxidae</taxon>
        <taxon>Reticulomyxa</taxon>
    </lineage>
</organism>
<evidence type="ECO:0000256" key="1">
    <source>
        <dbReference type="SAM" id="Coils"/>
    </source>
</evidence>
<comment type="caution">
    <text evidence="3">The sequence shown here is derived from an EMBL/GenBank/DDBJ whole genome shotgun (WGS) entry which is preliminary data.</text>
</comment>
<dbReference type="Proteomes" id="UP000023152">
    <property type="component" value="Unassembled WGS sequence"/>
</dbReference>
<keyword evidence="1" id="KW-0175">Coiled coil</keyword>
<keyword evidence="4" id="KW-1185">Reference proteome</keyword>
<evidence type="ECO:0000313" key="4">
    <source>
        <dbReference type="Proteomes" id="UP000023152"/>
    </source>
</evidence>
<feature type="compositionally biased region" description="Basic and acidic residues" evidence="2">
    <location>
        <begin position="145"/>
        <end position="174"/>
    </location>
</feature>
<feature type="compositionally biased region" description="Polar residues" evidence="2">
    <location>
        <begin position="489"/>
        <end position="505"/>
    </location>
</feature>
<proteinExistence type="predicted"/>
<feature type="compositionally biased region" description="Basic and acidic residues" evidence="2">
    <location>
        <begin position="351"/>
        <end position="379"/>
    </location>
</feature>
<feature type="region of interest" description="Disordered" evidence="2">
    <location>
        <begin position="143"/>
        <end position="216"/>
    </location>
</feature>
<feature type="compositionally biased region" description="Polar residues" evidence="2">
    <location>
        <begin position="175"/>
        <end position="184"/>
    </location>
</feature>
<sequence length="535" mass="62729">MELVHAILSQNELTTNNREWIERQLAQVVQGLLEQEKEKDKELGLLQRQVETLTEELRDSTILTNELKQQLQYLQSAKQEMQALVERYDHDNVELQNKCQSYEQMLHRMDESLAEHKQMVEQLQQEAHDLRELIHQPIKNNNSLAHDEHDHAHPHEHQHTHEHGQEHGEHRSEGENGQQSQFTHVNFKGRKIDTLDEEEEEEEERGRNGETIKNDDVLTQVTDTLQYDRHRDDANSSLVDDEHLTMKHEIAQLKQKCQQLEIDLQHATDLIFQLKDKQSRLERENLELEQNNTELELLRESEQHMYHSKKMELTGADTLVSLTNAEHIESLDDVKYGHEDVNDALVPALLSKHDKEKDKNKDEDKDKDNRQQHWSVDREVKERADVNEEHAVHNENTITSGELERNKTNMSSLKKQHVGTDSEEEFFMLTYIACKTKLCEAFPKQIDLDEMSDIKQTDLWNECQKRGIPMYHFHDWIYQQLLSASQLCPQDNTPTHAPTSISVSEPTHKIHNTNPKKNKPLKKWLSKDIFAALKG</sequence>
<feature type="compositionally biased region" description="Basic residues" evidence="2">
    <location>
        <begin position="509"/>
        <end position="518"/>
    </location>
</feature>